<proteinExistence type="predicted"/>
<organism evidence="3 4">
    <name type="scientific">Larkinella punicea</name>
    <dbReference type="NCBI Taxonomy" id="2315727"/>
    <lineage>
        <taxon>Bacteria</taxon>
        <taxon>Pseudomonadati</taxon>
        <taxon>Bacteroidota</taxon>
        <taxon>Cytophagia</taxon>
        <taxon>Cytophagales</taxon>
        <taxon>Spirosomataceae</taxon>
        <taxon>Larkinella</taxon>
    </lineage>
</organism>
<dbReference type="Proteomes" id="UP000253383">
    <property type="component" value="Unassembled WGS sequence"/>
</dbReference>
<dbReference type="Pfam" id="PF01979">
    <property type="entry name" value="Amidohydro_1"/>
    <property type="match status" value="1"/>
</dbReference>
<keyword evidence="1" id="KW-1133">Transmembrane helix</keyword>
<keyword evidence="3" id="KW-0378">Hydrolase</keyword>
<dbReference type="PANTHER" id="PTHR43135:SF3">
    <property type="entry name" value="ALPHA-D-RIBOSE 1-METHYLPHOSPHONATE 5-TRIPHOSPHATE DIPHOSPHATASE"/>
    <property type="match status" value="1"/>
</dbReference>
<dbReference type="InterPro" id="IPR006680">
    <property type="entry name" value="Amidohydro-rel"/>
</dbReference>
<dbReference type="OrthoDB" id="9797498at2"/>
<evidence type="ECO:0000313" key="4">
    <source>
        <dbReference type="Proteomes" id="UP000253383"/>
    </source>
</evidence>
<dbReference type="CDD" id="cd01299">
    <property type="entry name" value="Met_dep_hydrolase_A"/>
    <property type="match status" value="1"/>
</dbReference>
<sequence length="452" mass="49112">MNDDYPTASAGSIIIVHFLFFPNRPPEIFMRYLFSVLFLVIFTTSQAQKPKQLFIKAAKFYDSEKNVFLVNQDLLIEGDRIVAVGSGLKKPKNARLIDLGNSTVTPGLIDAHTHLLINQKITKDGLEVASKVPADERMKQALGFAKSSLMAGLTTVRDVGNSGQFLDVSLKEQLKRDETPGPRLVVSGPILSPPGGQFGRLFPADSFLINQEYRVVKGAEDARAAVLEHIRRGVDVIKVCMNTDNRVLAPDEIKAIVETAHQQKIPVTAHATYDESARDAVLAGVDGIEHGYSLSDSTLSLMAKRGTYLVPTDVSREQGKLRVAAIGMKGKEGEDYLNGALKGFHDRLNRAVKKGVPIVSGSDYYNDIPGIDRGKGSVDVLLSYAEAGIPIPTVLQFATLNAAKALGISNQTGTLKKGMKADLTVFKGDLEKDFPTALFAIEMVIKDGKVYP</sequence>
<dbReference type="InterPro" id="IPR057744">
    <property type="entry name" value="OTAase-like"/>
</dbReference>
<feature type="domain" description="Amidohydrolase-related" evidence="2">
    <location>
        <begin position="103"/>
        <end position="450"/>
    </location>
</feature>
<dbReference type="Gene3D" id="3.20.20.140">
    <property type="entry name" value="Metal-dependent hydrolases"/>
    <property type="match status" value="1"/>
</dbReference>
<name>A0A368JLQ2_9BACT</name>
<keyword evidence="4" id="KW-1185">Reference proteome</keyword>
<dbReference type="InterPro" id="IPR032466">
    <property type="entry name" value="Metal_Hydrolase"/>
</dbReference>
<comment type="caution">
    <text evidence="3">The sequence shown here is derived from an EMBL/GenBank/DDBJ whole genome shotgun (WGS) entry which is preliminary data.</text>
</comment>
<evidence type="ECO:0000256" key="1">
    <source>
        <dbReference type="SAM" id="Phobius"/>
    </source>
</evidence>
<feature type="transmembrane region" description="Helical" evidence="1">
    <location>
        <begin position="28"/>
        <end position="47"/>
    </location>
</feature>
<gene>
    <name evidence="3" type="ORF">DUE52_15790</name>
</gene>
<dbReference type="Gene3D" id="2.30.40.10">
    <property type="entry name" value="Urease, subunit C, domain 1"/>
    <property type="match status" value="1"/>
</dbReference>
<evidence type="ECO:0000313" key="3">
    <source>
        <dbReference type="EMBL" id="RCR68577.1"/>
    </source>
</evidence>
<dbReference type="InterPro" id="IPR051781">
    <property type="entry name" value="Metallo-dep_Hydrolase"/>
</dbReference>
<accession>A0A368JLQ2</accession>
<dbReference type="EMBL" id="QOWE01000012">
    <property type="protein sequence ID" value="RCR68577.1"/>
    <property type="molecule type" value="Genomic_DNA"/>
</dbReference>
<protein>
    <submittedName>
        <fullName evidence="3">Amidohydrolase family protein</fullName>
    </submittedName>
</protein>
<dbReference type="PANTHER" id="PTHR43135">
    <property type="entry name" value="ALPHA-D-RIBOSE 1-METHYLPHOSPHONATE 5-TRIPHOSPHATE DIPHOSPHATASE"/>
    <property type="match status" value="1"/>
</dbReference>
<dbReference type="InterPro" id="IPR011059">
    <property type="entry name" value="Metal-dep_hydrolase_composite"/>
</dbReference>
<reference evidence="3 4" key="1">
    <citation type="submission" date="2018-07" db="EMBL/GenBank/DDBJ databases">
        <title>Genome analysis of Larkinella rosea.</title>
        <authorList>
            <person name="Zhou Z."/>
            <person name="Wang G."/>
        </authorList>
    </citation>
    <scope>NUCLEOTIDE SEQUENCE [LARGE SCALE GENOMIC DNA]</scope>
    <source>
        <strain evidence="4">zzj9</strain>
    </source>
</reference>
<dbReference type="AlphaFoldDB" id="A0A368JLQ2"/>
<dbReference type="SUPFAM" id="SSF51338">
    <property type="entry name" value="Composite domain of metallo-dependent hydrolases"/>
    <property type="match status" value="1"/>
</dbReference>
<keyword evidence="1" id="KW-0812">Transmembrane</keyword>
<dbReference type="SUPFAM" id="SSF51556">
    <property type="entry name" value="Metallo-dependent hydrolases"/>
    <property type="match status" value="1"/>
</dbReference>
<dbReference type="GO" id="GO:0016810">
    <property type="term" value="F:hydrolase activity, acting on carbon-nitrogen (but not peptide) bonds"/>
    <property type="evidence" value="ECO:0007669"/>
    <property type="project" value="InterPro"/>
</dbReference>
<keyword evidence="1" id="KW-0472">Membrane</keyword>
<evidence type="ECO:0000259" key="2">
    <source>
        <dbReference type="Pfam" id="PF01979"/>
    </source>
</evidence>